<dbReference type="EMBL" id="BAAALX010000009">
    <property type="protein sequence ID" value="GAA1513940.1"/>
    <property type="molecule type" value="Genomic_DNA"/>
</dbReference>
<reference evidence="1 2" key="1">
    <citation type="journal article" date="2019" name="Int. J. Syst. Evol. Microbiol.">
        <title>The Global Catalogue of Microorganisms (GCM) 10K type strain sequencing project: providing services to taxonomists for standard genome sequencing and annotation.</title>
        <authorList>
            <consortium name="The Broad Institute Genomics Platform"/>
            <consortium name="The Broad Institute Genome Sequencing Center for Infectious Disease"/>
            <person name="Wu L."/>
            <person name="Ma J."/>
        </authorList>
    </citation>
    <scope>NUCLEOTIDE SEQUENCE [LARGE SCALE GENOMIC DNA]</scope>
    <source>
        <strain evidence="1 2">JCM 13318</strain>
    </source>
</reference>
<evidence type="ECO:0000313" key="2">
    <source>
        <dbReference type="Proteomes" id="UP001500177"/>
    </source>
</evidence>
<dbReference type="Proteomes" id="UP001500177">
    <property type="component" value="Unassembled WGS sequence"/>
</dbReference>
<protein>
    <submittedName>
        <fullName evidence="1">Uncharacterized protein</fullName>
    </submittedName>
</protein>
<sequence>MYYKQFSPGPPQYQEVLNRLSARDKPMRTKIPVRARLVWEVDGEEWAECRASRLDADGPAIYVELGDQRSRTVGVWLHPDDVRWEGKLV</sequence>
<proteinExistence type="predicted"/>
<comment type="caution">
    <text evidence="1">The sequence shown here is derived from an EMBL/GenBank/DDBJ whole genome shotgun (WGS) entry which is preliminary data.</text>
</comment>
<accession>A0ABN2A8W9</accession>
<gene>
    <name evidence="1" type="ORF">GCM10009690_16110</name>
</gene>
<organism evidence="1 2">
    <name type="scientific">Brevibacterium permense</name>
    <dbReference type="NCBI Taxonomy" id="234834"/>
    <lineage>
        <taxon>Bacteria</taxon>
        <taxon>Bacillati</taxon>
        <taxon>Actinomycetota</taxon>
        <taxon>Actinomycetes</taxon>
        <taxon>Micrococcales</taxon>
        <taxon>Brevibacteriaceae</taxon>
        <taxon>Brevibacterium</taxon>
    </lineage>
</organism>
<keyword evidence="2" id="KW-1185">Reference proteome</keyword>
<name>A0ABN2A8W9_9MICO</name>
<evidence type="ECO:0000313" key="1">
    <source>
        <dbReference type="EMBL" id="GAA1513940.1"/>
    </source>
</evidence>